<dbReference type="Proteomes" id="UP000292120">
    <property type="component" value="Unassembled WGS sequence"/>
</dbReference>
<organism evidence="3 4">
    <name type="scientific">Aquabacterium lacunae</name>
    <dbReference type="NCBI Taxonomy" id="2528630"/>
    <lineage>
        <taxon>Bacteria</taxon>
        <taxon>Pseudomonadati</taxon>
        <taxon>Pseudomonadota</taxon>
        <taxon>Betaproteobacteria</taxon>
        <taxon>Burkholderiales</taxon>
        <taxon>Aquabacterium</taxon>
    </lineage>
</organism>
<accession>A0A4V2JFV4</accession>
<evidence type="ECO:0000256" key="2">
    <source>
        <dbReference type="ARBA" id="ARBA00022801"/>
    </source>
</evidence>
<keyword evidence="4" id="KW-1185">Reference proteome</keyword>
<evidence type="ECO:0000256" key="1">
    <source>
        <dbReference type="ARBA" id="ARBA00005953"/>
    </source>
</evidence>
<name>A0A4V2JFV4_9BURK</name>
<dbReference type="SUPFAM" id="SSF54637">
    <property type="entry name" value="Thioesterase/thiol ester dehydrase-isomerase"/>
    <property type="match status" value="1"/>
</dbReference>
<comment type="caution">
    <text evidence="3">The sequence shown here is derived from an EMBL/GenBank/DDBJ whole genome shotgun (WGS) entry which is preliminary data.</text>
</comment>
<dbReference type="OrthoDB" id="9799036at2"/>
<sequence length="147" mass="16512">MSKPTPTQRSDYAHHSQITTRWMDNDIYGHVNNVTYYSYFDTAVNRYLIEAGVLDIHAGAVIGLVIETHCNYFAPLAFPKNVEAGIRVAHIGKSSVRYEIGLFDEGQTQSAASGHFVHVYVDRETRRPTALPDDFVKALQRLQMPAA</sequence>
<dbReference type="EMBL" id="SIXI01000002">
    <property type="protein sequence ID" value="TBO32756.1"/>
    <property type="molecule type" value="Genomic_DNA"/>
</dbReference>
<proteinExistence type="inferred from homology"/>
<protein>
    <submittedName>
        <fullName evidence="3">Acyl-CoA thioesterase</fullName>
    </submittedName>
</protein>
<dbReference type="InterPro" id="IPR029069">
    <property type="entry name" value="HotDog_dom_sf"/>
</dbReference>
<dbReference type="AlphaFoldDB" id="A0A4V2JFV4"/>
<dbReference type="RefSeq" id="WP_130966967.1">
    <property type="nucleotide sequence ID" value="NZ_SIXI01000002.1"/>
</dbReference>
<dbReference type="GO" id="GO:0047617">
    <property type="term" value="F:fatty acyl-CoA hydrolase activity"/>
    <property type="evidence" value="ECO:0007669"/>
    <property type="project" value="TreeGrafter"/>
</dbReference>
<dbReference type="PANTHER" id="PTHR31793">
    <property type="entry name" value="4-HYDROXYBENZOYL-COA THIOESTERASE FAMILY MEMBER"/>
    <property type="match status" value="1"/>
</dbReference>
<dbReference type="Pfam" id="PF13279">
    <property type="entry name" value="4HBT_2"/>
    <property type="match status" value="1"/>
</dbReference>
<gene>
    <name evidence="3" type="ORF">EYS42_06160</name>
</gene>
<keyword evidence="2" id="KW-0378">Hydrolase</keyword>
<dbReference type="Gene3D" id="3.10.129.10">
    <property type="entry name" value="Hotdog Thioesterase"/>
    <property type="match status" value="1"/>
</dbReference>
<dbReference type="PANTHER" id="PTHR31793:SF27">
    <property type="entry name" value="NOVEL THIOESTERASE SUPERFAMILY DOMAIN AND SAPOSIN A-TYPE DOMAIN CONTAINING PROTEIN (0610012H03RIK)"/>
    <property type="match status" value="1"/>
</dbReference>
<evidence type="ECO:0000313" key="4">
    <source>
        <dbReference type="Proteomes" id="UP000292120"/>
    </source>
</evidence>
<dbReference type="InterPro" id="IPR050563">
    <property type="entry name" value="4-hydroxybenzoyl-CoA_TE"/>
</dbReference>
<dbReference type="CDD" id="cd00586">
    <property type="entry name" value="4HBT"/>
    <property type="match status" value="1"/>
</dbReference>
<reference evidence="3 4" key="1">
    <citation type="submission" date="2019-02" db="EMBL/GenBank/DDBJ databases">
        <title>Aquabacterium sp. strain KMB7.</title>
        <authorList>
            <person name="Chen W.-M."/>
        </authorList>
    </citation>
    <scope>NUCLEOTIDE SEQUENCE [LARGE SCALE GENOMIC DNA]</scope>
    <source>
        <strain evidence="3 4">KMB7</strain>
    </source>
</reference>
<comment type="similarity">
    <text evidence="1">Belongs to the 4-hydroxybenzoyl-CoA thioesterase family.</text>
</comment>
<evidence type="ECO:0000313" key="3">
    <source>
        <dbReference type="EMBL" id="TBO32756.1"/>
    </source>
</evidence>